<dbReference type="Proteomes" id="UP001165063">
    <property type="component" value="Unassembled WGS sequence"/>
</dbReference>
<feature type="transmembrane region" description="Helical" evidence="1">
    <location>
        <begin position="325"/>
        <end position="343"/>
    </location>
</feature>
<evidence type="ECO:0000256" key="2">
    <source>
        <dbReference type="SAM" id="SignalP"/>
    </source>
</evidence>
<dbReference type="AlphaFoldDB" id="A0A9W6Z764"/>
<feature type="transmembrane region" description="Helical" evidence="1">
    <location>
        <begin position="251"/>
        <end position="270"/>
    </location>
</feature>
<feature type="signal peptide" evidence="2">
    <location>
        <begin position="1"/>
        <end position="26"/>
    </location>
</feature>
<keyword evidence="5" id="KW-1185">Reference proteome</keyword>
<accession>A0A9W6Z764</accession>
<dbReference type="Pfam" id="PF21902">
    <property type="entry name" value="PTM1-like_N"/>
    <property type="match status" value="1"/>
</dbReference>
<evidence type="ECO:0000313" key="5">
    <source>
        <dbReference type="Proteomes" id="UP001165063"/>
    </source>
</evidence>
<comment type="caution">
    <text evidence="4">The sequence shown here is derived from an EMBL/GenBank/DDBJ whole genome shotgun (WGS) entry which is preliminary data.</text>
</comment>
<name>A0A9W6Z764_AMBMO</name>
<feature type="transmembrane region" description="Helical" evidence="1">
    <location>
        <begin position="301"/>
        <end position="318"/>
    </location>
</feature>
<dbReference type="OrthoDB" id="3996329at2759"/>
<protein>
    <submittedName>
        <fullName evidence="4">Unnamed protein product</fullName>
    </submittedName>
</protein>
<organism evidence="4 5">
    <name type="scientific">Ambrosiozyma monospora</name>
    <name type="common">Yeast</name>
    <name type="synonym">Endomycopsis monosporus</name>
    <dbReference type="NCBI Taxonomy" id="43982"/>
    <lineage>
        <taxon>Eukaryota</taxon>
        <taxon>Fungi</taxon>
        <taxon>Dikarya</taxon>
        <taxon>Ascomycota</taxon>
        <taxon>Saccharomycotina</taxon>
        <taxon>Pichiomycetes</taxon>
        <taxon>Pichiales</taxon>
        <taxon>Pichiaceae</taxon>
        <taxon>Ambrosiozyma</taxon>
    </lineage>
</organism>
<feature type="transmembrane region" description="Helical" evidence="1">
    <location>
        <begin position="206"/>
        <end position="224"/>
    </location>
</feature>
<feature type="domain" description="PTM1-like N-terminal" evidence="3">
    <location>
        <begin position="59"/>
        <end position="171"/>
    </location>
</feature>
<gene>
    <name evidence="4" type="ORF">Amon01_000779100</name>
</gene>
<dbReference type="InterPro" id="IPR053938">
    <property type="entry name" value="PTM1-like_N"/>
</dbReference>
<reference evidence="4" key="1">
    <citation type="submission" date="2023-04" db="EMBL/GenBank/DDBJ databases">
        <title>Ambrosiozyma monospora NBRC 1965.</title>
        <authorList>
            <person name="Ichikawa N."/>
            <person name="Sato H."/>
            <person name="Tonouchi N."/>
        </authorList>
    </citation>
    <scope>NUCLEOTIDE SEQUENCE</scope>
    <source>
        <strain evidence="4">NBRC 1965</strain>
    </source>
</reference>
<proteinExistence type="predicted"/>
<dbReference type="EMBL" id="BSXU01006078">
    <property type="protein sequence ID" value="GMG55719.1"/>
    <property type="molecule type" value="Genomic_DNA"/>
</dbReference>
<evidence type="ECO:0000259" key="3">
    <source>
        <dbReference type="Pfam" id="PF21902"/>
    </source>
</evidence>
<feature type="transmembrane region" description="Helical" evidence="1">
    <location>
        <begin position="363"/>
        <end position="385"/>
    </location>
</feature>
<evidence type="ECO:0000313" key="4">
    <source>
        <dbReference type="EMBL" id="GMG55719.1"/>
    </source>
</evidence>
<keyword evidence="2" id="KW-0732">Signal</keyword>
<keyword evidence="1" id="KW-1133">Transmembrane helix</keyword>
<keyword evidence="1" id="KW-0472">Membrane</keyword>
<feature type="chain" id="PRO_5040958889" evidence="2">
    <location>
        <begin position="27"/>
        <end position="398"/>
    </location>
</feature>
<sequence length="398" mass="45616">MLFKSISKLIPVATTIVSLLSSSASALEDYHELNDNVLQSCAYIANYEDSYRWPLSEHLKPQITIRYPQSEGVYNADTRVDTLIISYTDLQNVYLKDEPTVKVCDETAINSKVCTFGNEKSIGSRLSLEDMLEEKTNQHAISHFSMSPADKDKNTHSFDVASSDIYCIIFKAEGVTKDKSMGVIIDWQQSFGKLLVSEYHQLYNNLYLTFAYALLTAIYGYYIFKKLSKDKANAVLNHQTIYNRSLIQFKILTYLLGSTIVFFLTCLHLVQLNKIGYQKTSFTLFVIRFFTLSSGTLFNTWAIYNFLLLASGVFFGLVKDNKRHLLVQIISGILLLEFLIYDVDESRVYSLLRGQAFFLSNLIYYELIILFMLSTYCLVSMVPMFKTIYRINLSPLLI</sequence>
<keyword evidence="1" id="KW-0812">Transmembrane</keyword>
<evidence type="ECO:0000256" key="1">
    <source>
        <dbReference type="SAM" id="Phobius"/>
    </source>
</evidence>